<keyword evidence="2" id="KW-1185">Reference proteome</keyword>
<dbReference type="Pfam" id="PF04463">
    <property type="entry name" value="2-thiour_desulf"/>
    <property type="match status" value="1"/>
</dbReference>
<dbReference type="RefSeq" id="XP_067077828.1">
    <property type="nucleotide sequence ID" value="XM_067221727.1"/>
</dbReference>
<gene>
    <name evidence="1" type="ORF">TEOVI_000489300</name>
</gene>
<comment type="caution">
    <text evidence="1">The sequence shown here is derived from an EMBL/GenBank/DDBJ whole genome shotgun (WGS) entry which is preliminary data.</text>
</comment>
<dbReference type="PANTHER" id="PTHR30087">
    <property type="entry name" value="INNER MEMBRANE PROTEIN"/>
    <property type="match status" value="1"/>
</dbReference>
<reference evidence="1" key="1">
    <citation type="submission" date="2016-09" db="EMBL/GenBank/DDBJ databases">
        <authorList>
            <person name="Hebert L."/>
            <person name="Moumen B."/>
        </authorList>
    </citation>
    <scope>NUCLEOTIDE SEQUENCE [LARGE SCALE GENOMIC DNA]</scope>
    <source>
        <strain evidence="1">OVI</strain>
    </source>
</reference>
<organism evidence="1 2">
    <name type="scientific">Trypanosoma equiperdum</name>
    <dbReference type="NCBI Taxonomy" id="5694"/>
    <lineage>
        <taxon>Eukaryota</taxon>
        <taxon>Discoba</taxon>
        <taxon>Euglenozoa</taxon>
        <taxon>Kinetoplastea</taxon>
        <taxon>Metakinetoplastina</taxon>
        <taxon>Trypanosomatida</taxon>
        <taxon>Trypanosomatidae</taxon>
        <taxon>Trypanosoma</taxon>
    </lineage>
</organism>
<evidence type="ECO:0000313" key="2">
    <source>
        <dbReference type="Proteomes" id="UP000195570"/>
    </source>
</evidence>
<dbReference type="GeneID" id="92378833"/>
<dbReference type="VEuPathDB" id="TriTrypDB:TEOVI_000489300"/>
<proteinExistence type="predicted"/>
<dbReference type="AlphaFoldDB" id="A0A1G4I3J8"/>
<name>A0A1G4I3J8_TRYEQ</name>
<protein>
    <submittedName>
        <fullName evidence="1">Uncharacterized protein</fullName>
    </submittedName>
</protein>
<accession>A0A1G4I3J8</accession>
<dbReference type="InterPro" id="IPR007553">
    <property type="entry name" value="2-thiour_desulf"/>
</dbReference>
<dbReference type="PANTHER" id="PTHR30087:SF0">
    <property type="entry name" value="INNER MEMBRANE PROTEIN"/>
    <property type="match status" value="1"/>
</dbReference>
<sequence length="282" mass="31384">MRCSRVTFCRLEIHRQLEVYLRHYKCSSHSSAAIPSAVAATPVPLVLEPTFLVSACLLGEPVTYRGESIKPRNPCCTPIGFIVDFLWRRCGLIDCIAVCPEMDVLGMPSPRPPLRLVRDAATGQRSALSSDVAVRLPLTPFTDNWTDDSGLKQRLTLRDPRLVEELLQKRLMGVDGCVLKSRSPSCGVGDARLYNNVAGGKYVKTDGFFVESFIRSFRSDGEAPLPVVTEKSLYFDDDKVRTRMNEAKKSCNCGVLAFLNSALKRHEARKGNSALVSHRYPY</sequence>
<evidence type="ECO:0000313" key="1">
    <source>
        <dbReference type="EMBL" id="SCU66373.1"/>
    </source>
</evidence>
<dbReference type="EMBL" id="CZPT02000533">
    <property type="protein sequence ID" value="SCU66373.1"/>
    <property type="molecule type" value="Genomic_DNA"/>
</dbReference>
<dbReference type="Proteomes" id="UP000195570">
    <property type="component" value="Unassembled WGS sequence"/>
</dbReference>